<evidence type="ECO:0000313" key="2">
    <source>
        <dbReference type="EMBL" id="KKR05088.1"/>
    </source>
</evidence>
<dbReference type="PRINTS" id="PR00625">
    <property type="entry name" value="JDOMAIN"/>
</dbReference>
<feature type="domain" description="J" evidence="1">
    <location>
        <begin position="2"/>
        <end position="65"/>
    </location>
</feature>
<dbReference type="SUPFAM" id="SSF46565">
    <property type="entry name" value="Chaperone J-domain"/>
    <property type="match status" value="1"/>
</dbReference>
<reference evidence="2 3" key="1">
    <citation type="journal article" date="2015" name="Nature">
        <title>rRNA introns, odd ribosomes, and small enigmatic genomes across a large radiation of phyla.</title>
        <authorList>
            <person name="Brown C.T."/>
            <person name="Hug L.A."/>
            <person name="Thomas B.C."/>
            <person name="Sharon I."/>
            <person name="Castelle C.J."/>
            <person name="Singh A."/>
            <person name="Wilkins M.J."/>
            <person name="Williams K.H."/>
            <person name="Banfield J.F."/>
        </authorList>
    </citation>
    <scope>NUCLEOTIDE SEQUENCE [LARGE SCALE GENOMIC DNA]</scope>
</reference>
<accession>A0A0G0MPR4</accession>
<dbReference type="Gene3D" id="1.10.287.110">
    <property type="entry name" value="DnaJ domain"/>
    <property type="match status" value="1"/>
</dbReference>
<dbReference type="InterPro" id="IPR036869">
    <property type="entry name" value="J_dom_sf"/>
</dbReference>
<sequence length="164" mass="18472">MNLYEILGIPRDADQRQIKRAYRTLARETHPDRHGDAHLLRFREIVAAYEILKDPERRALYDYQIRPVTSMKDLLNNSPAGSRMLSLMLPHAPAARRDGEDLLLALQEKDGYVELPDVQHLGEVLKIPVGSSHLFCRVSDRGAQGHGGGANGRLFILPQKGTKE</sequence>
<name>A0A0G0MPR4_9BACT</name>
<dbReference type="InterPro" id="IPR018253">
    <property type="entry name" value="DnaJ_domain_CS"/>
</dbReference>
<dbReference type="InterPro" id="IPR001623">
    <property type="entry name" value="DnaJ_domain"/>
</dbReference>
<dbReference type="CDD" id="cd06257">
    <property type="entry name" value="DnaJ"/>
    <property type="match status" value="1"/>
</dbReference>
<dbReference type="Pfam" id="PF00226">
    <property type="entry name" value="DnaJ"/>
    <property type="match status" value="1"/>
</dbReference>
<gene>
    <name evidence="2" type="ORF">UT30_C0001G0047</name>
</gene>
<dbReference type="PROSITE" id="PS50076">
    <property type="entry name" value="DNAJ_2"/>
    <property type="match status" value="1"/>
</dbReference>
<dbReference type="AlphaFoldDB" id="A0A0G0MPR4"/>
<dbReference type="PROSITE" id="PS00636">
    <property type="entry name" value="DNAJ_1"/>
    <property type="match status" value="1"/>
</dbReference>
<dbReference type="Proteomes" id="UP000033935">
    <property type="component" value="Unassembled WGS sequence"/>
</dbReference>
<comment type="caution">
    <text evidence="2">The sequence shown here is derived from an EMBL/GenBank/DDBJ whole genome shotgun (WGS) entry which is preliminary data.</text>
</comment>
<proteinExistence type="predicted"/>
<dbReference type="PANTHER" id="PTHR24074">
    <property type="entry name" value="CO-CHAPERONE PROTEIN DJLA"/>
    <property type="match status" value="1"/>
</dbReference>
<dbReference type="EMBL" id="LBWG01000001">
    <property type="protein sequence ID" value="KKR05088.1"/>
    <property type="molecule type" value="Genomic_DNA"/>
</dbReference>
<protein>
    <submittedName>
        <fullName evidence="2">Chaperone protein DnaJ</fullName>
    </submittedName>
</protein>
<dbReference type="SMART" id="SM00271">
    <property type="entry name" value="DnaJ"/>
    <property type="match status" value="1"/>
</dbReference>
<evidence type="ECO:0000313" key="3">
    <source>
        <dbReference type="Proteomes" id="UP000033935"/>
    </source>
</evidence>
<dbReference type="InterPro" id="IPR050817">
    <property type="entry name" value="DjlA_DnaK_co-chaperone"/>
</dbReference>
<evidence type="ECO:0000259" key="1">
    <source>
        <dbReference type="PROSITE" id="PS50076"/>
    </source>
</evidence>
<organism evidence="2 3">
    <name type="scientific">Candidatus Uhrbacteria bacterium GW2011_GWF2_39_13</name>
    <dbReference type="NCBI Taxonomy" id="1618995"/>
    <lineage>
        <taxon>Bacteria</taxon>
        <taxon>Candidatus Uhriibacteriota</taxon>
    </lineage>
</organism>